<protein>
    <submittedName>
        <fullName evidence="2">Anti-anti-sigma factor</fullName>
    </submittedName>
</protein>
<reference evidence="2 3" key="1">
    <citation type="submission" date="2019-02" db="EMBL/GenBank/DDBJ databases">
        <title>Genomic Encyclopedia of Type Strains, Phase IV (KMG-IV): sequencing the most valuable type-strain genomes for metagenomic binning, comparative biology and taxonomic classification.</title>
        <authorList>
            <person name="Goeker M."/>
        </authorList>
    </citation>
    <scope>NUCLEOTIDE SEQUENCE [LARGE SCALE GENOMIC DNA]</scope>
    <source>
        <strain evidence="2 3">DSM 101727</strain>
    </source>
</reference>
<dbReference type="AlphaFoldDB" id="A0A4Q7KUF6"/>
<dbReference type="InterPro" id="IPR036513">
    <property type="entry name" value="STAS_dom_sf"/>
</dbReference>
<name>A0A4Q7KUF6_9PSEU</name>
<dbReference type="InterPro" id="IPR002645">
    <property type="entry name" value="STAS_dom"/>
</dbReference>
<dbReference type="PANTHER" id="PTHR33495:SF13">
    <property type="entry name" value="ANTI-SIGMA-F FACTOR ANTAGONIST RSFB"/>
    <property type="match status" value="1"/>
</dbReference>
<dbReference type="GO" id="GO:0043856">
    <property type="term" value="F:anti-sigma factor antagonist activity"/>
    <property type="evidence" value="ECO:0007669"/>
    <property type="project" value="TreeGrafter"/>
</dbReference>
<dbReference type="OrthoDB" id="5194587at2"/>
<evidence type="ECO:0000259" key="1">
    <source>
        <dbReference type="PROSITE" id="PS50801"/>
    </source>
</evidence>
<evidence type="ECO:0000313" key="3">
    <source>
        <dbReference type="Proteomes" id="UP000294257"/>
    </source>
</evidence>
<dbReference type="EMBL" id="SGWQ01000004">
    <property type="protein sequence ID" value="RZS39112.1"/>
    <property type="molecule type" value="Genomic_DNA"/>
</dbReference>
<feature type="domain" description="STAS" evidence="1">
    <location>
        <begin position="13"/>
        <end position="121"/>
    </location>
</feature>
<evidence type="ECO:0000313" key="2">
    <source>
        <dbReference type="EMBL" id="RZS39112.1"/>
    </source>
</evidence>
<accession>A0A4Q7KUF6</accession>
<sequence length="131" mass="13614">MAVTPDDQGPTTLEVAVEPLGQAAILSATGEVDMVTVGRLEVAAHRALEDSPPAMVVDLSEVTFLSSAGLKLLVRLHERAGTTTRFGVVAAGPATLRPLQLMGLDQDIAVYPTRADAVTGLDLADPATPDR</sequence>
<dbReference type="PANTHER" id="PTHR33495">
    <property type="entry name" value="ANTI-SIGMA FACTOR ANTAGONIST TM_1081-RELATED-RELATED"/>
    <property type="match status" value="1"/>
</dbReference>
<dbReference type="Pfam" id="PF01740">
    <property type="entry name" value="STAS"/>
    <property type="match status" value="1"/>
</dbReference>
<comment type="caution">
    <text evidence="2">The sequence shown here is derived from an EMBL/GenBank/DDBJ whole genome shotgun (WGS) entry which is preliminary data.</text>
</comment>
<gene>
    <name evidence="2" type="ORF">EV193_104325</name>
</gene>
<dbReference type="RefSeq" id="WP_130344685.1">
    <property type="nucleotide sequence ID" value="NZ_SGWQ01000004.1"/>
</dbReference>
<proteinExistence type="predicted"/>
<dbReference type="SUPFAM" id="SSF52091">
    <property type="entry name" value="SpoIIaa-like"/>
    <property type="match status" value="1"/>
</dbReference>
<keyword evidence="3" id="KW-1185">Reference proteome</keyword>
<organism evidence="2 3">
    <name type="scientific">Herbihabitans rhizosphaerae</name>
    <dbReference type="NCBI Taxonomy" id="1872711"/>
    <lineage>
        <taxon>Bacteria</taxon>
        <taxon>Bacillati</taxon>
        <taxon>Actinomycetota</taxon>
        <taxon>Actinomycetes</taxon>
        <taxon>Pseudonocardiales</taxon>
        <taxon>Pseudonocardiaceae</taxon>
        <taxon>Herbihabitans</taxon>
    </lineage>
</organism>
<dbReference type="Proteomes" id="UP000294257">
    <property type="component" value="Unassembled WGS sequence"/>
</dbReference>
<dbReference type="CDD" id="cd07043">
    <property type="entry name" value="STAS_anti-anti-sigma_factors"/>
    <property type="match status" value="1"/>
</dbReference>
<dbReference type="PROSITE" id="PS50801">
    <property type="entry name" value="STAS"/>
    <property type="match status" value="1"/>
</dbReference>
<dbReference type="Gene3D" id="3.30.750.24">
    <property type="entry name" value="STAS domain"/>
    <property type="match status" value="1"/>
</dbReference>